<dbReference type="Gene3D" id="3.90.176.10">
    <property type="entry name" value="Toxin ADP-ribosyltransferase, Chain A, domain 1"/>
    <property type="match status" value="1"/>
</dbReference>
<accession>A0A815I0P5</accession>
<keyword evidence="9" id="KW-0520">NAD</keyword>
<dbReference type="AlphaFoldDB" id="A0A815I0P5"/>
<dbReference type="SUPFAM" id="SSF48452">
    <property type="entry name" value="TPR-like"/>
    <property type="match status" value="1"/>
</dbReference>
<comment type="catalytic activity">
    <reaction evidence="7 9">
        <text>L-arginyl-[protein] + NAD(+) = N(omega)-(ADP-D-ribosyl)-L-arginyl-[protein] + nicotinamide + H(+)</text>
        <dbReference type="Rhea" id="RHEA:19149"/>
        <dbReference type="Rhea" id="RHEA-COMP:10532"/>
        <dbReference type="Rhea" id="RHEA-COMP:15087"/>
        <dbReference type="ChEBI" id="CHEBI:15378"/>
        <dbReference type="ChEBI" id="CHEBI:17154"/>
        <dbReference type="ChEBI" id="CHEBI:29965"/>
        <dbReference type="ChEBI" id="CHEBI:57540"/>
        <dbReference type="ChEBI" id="CHEBI:142554"/>
        <dbReference type="EC" id="2.4.2.31"/>
    </reaction>
</comment>
<keyword evidence="3 9" id="KW-0808">Transferase</keyword>
<dbReference type="SMART" id="SM00028">
    <property type="entry name" value="TPR"/>
    <property type="match status" value="5"/>
</dbReference>
<keyword evidence="5" id="KW-0677">Repeat</keyword>
<dbReference type="SUPFAM" id="SSF56399">
    <property type="entry name" value="ADP-ribosylation"/>
    <property type="match status" value="1"/>
</dbReference>
<dbReference type="PROSITE" id="PS51996">
    <property type="entry name" value="TR_MART"/>
    <property type="match status" value="1"/>
</dbReference>
<dbReference type="InterPro" id="IPR019734">
    <property type="entry name" value="TPR_rpt"/>
</dbReference>
<dbReference type="GO" id="GO:0016779">
    <property type="term" value="F:nucleotidyltransferase activity"/>
    <property type="evidence" value="ECO:0007669"/>
    <property type="project" value="UniProtKB-KW"/>
</dbReference>
<evidence type="ECO:0000256" key="7">
    <source>
        <dbReference type="ARBA" id="ARBA00047597"/>
    </source>
</evidence>
<feature type="repeat" description="TPR" evidence="8">
    <location>
        <begin position="508"/>
        <end position="541"/>
    </location>
</feature>
<feature type="repeat" description="TPR" evidence="8">
    <location>
        <begin position="466"/>
        <end position="499"/>
    </location>
</feature>
<reference evidence="10" key="1">
    <citation type="submission" date="2021-02" db="EMBL/GenBank/DDBJ databases">
        <authorList>
            <person name="Nowell W R."/>
        </authorList>
    </citation>
    <scope>NUCLEOTIDE SEQUENCE</scope>
</reference>
<dbReference type="Gene3D" id="1.25.40.10">
    <property type="entry name" value="Tetratricopeptide repeat domain"/>
    <property type="match status" value="1"/>
</dbReference>
<evidence type="ECO:0000256" key="4">
    <source>
        <dbReference type="ARBA" id="ARBA00022695"/>
    </source>
</evidence>
<keyword evidence="9" id="KW-0521">NADP</keyword>
<feature type="repeat" description="TPR" evidence="8">
    <location>
        <begin position="424"/>
        <end position="457"/>
    </location>
</feature>
<dbReference type="Proteomes" id="UP000663860">
    <property type="component" value="Unassembled WGS sequence"/>
</dbReference>
<evidence type="ECO:0000313" key="11">
    <source>
        <dbReference type="Proteomes" id="UP000663860"/>
    </source>
</evidence>
<feature type="repeat" description="TPR" evidence="8">
    <location>
        <begin position="345"/>
        <end position="378"/>
    </location>
</feature>
<keyword evidence="4" id="KW-0548">Nucleotidyltransferase</keyword>
<dbReference type="InterPro" id="IPR011990">
    <property type="entry name" value="TPR-like_helical_dom_sf"/>
</dbReference>
<keyword evidence="6 8" id="KW-0802">TPR repeat</keyword>
<evidence type="ECO:0000256" key="6">
    <source>
        <dbReference type="ARBA" id="ARBA00022803"/>
    </source>
</evidence>
<evidence type="ECO:0000256" key="5">
    <source>
        <dbReference type="ARBA" id="ARBA00022737"/>
    </source>
</evidence>
<dbReference type="PANTHER" id="PTHR45641">
    <property type="entry name" value="TETRATRICOPEPTIDE REPEAT PROTEIN (AFU_ORTHOLOGUE AFUA_6G03870)"/>
    <property type="match status" value="1"/>
</dbReference>
<dbReference type="InterPro" id="IPR000768">
    <property type="entry name" value="ART"/>
</dbReference>
<dbReference type="Pfam" id="PF13424">
    <property type="entry name" value="TPR_12"/>
    <property type="match status" value="2"/>
</dbReference>
<organism evidence="10 11">
    <name type="scientific">Adineta steineri</name>
    <dbReference type="NCBI Taxonomy" id="433720"/>
    <lineage>
        <taxon>Eukaryota</taxon>
        <taxon>Metazoa</taxon>
        <taxon>Spiralia</taxon>
        <taxon>Gnathifera</taxon>
        <taxon>Rotifera</taxon>
        <taxon>Eurotatoria</taxon>
        <taxon>Bdelloidea</taxon>
        <taxon>Adinetida</taxon>
        <taxon>Adinetidae</taxon>
        <taxon>Adineta</taxon>
    </lineage>
</organism>
<keyword evidence="2 9" id="KW-0328">Glycosyltransferase</keyword>
<evidence type="ECO:0000256" key="8">
    <source>
        <dbReference type="PROSITE-ProRule" id="PRU00339"/>
    </source>
</evidence>
<name>A0A815I0P5_9BILA</name>
<proteinExistence type="inferred from homology"/>
<evidence type="ECO:0000256" key="1">
    <source>
        <dbReference type="ARBA" id="ARBA00009558"/>
    </source>
</evidence>
<dbReference type="PROSITE" id="PS50293">
    <property type="entry name" value="TPR_REGION"/>
    <property type="match status" value="2"/>
</dbReference>
<dbReference type="PANTHER" id="PTHR45641:SF1">
    <property type="entry name" value="AAA+ ATPASE DOMAIN-CONTAINING PROTEIN"/>
    <property type="match status" value="1"/>
</dbReference>
<dbReference type="Pfam" id="PF01129">
    <property type="entry name" value="ART"/>
    <property type="match status" value="1"/>
</dbReference>
<dbReference type="GO" id="GO:0106274">
    <property type="term" value="F:NAD+-protein-arginine ADP-ribosyltransferase activity"/>
    <property type="evidence" value="ECO:0007669"/>
    <property type="project" value="UniProtKB-EC"/>
</dbReference>
<evidence type="ECO:0000256" key="9">
    <source>
        <dbReference type="RuleBase" id="RU361228"/>
    </source>
</evidence>
<evidence type="ECO:0000256" key="2">
    <source>
        <dbReference type="ARBA" id="ARBA00022676"/>
    </source>
</evidence>
<gene>
    <name evidence="10" type="ORF">IZO911_LOCUS37218</name>
</gene>
<dbReference type="EC" id="2.4.2.31" evidence="9"/>
<comment type="caution">
    <text evidence="10">The sequence shown here is derived from an EMBL/GenBank/DDBJ whole genome shotgun (WGS) entry which is preliminary data.</text>
</comment>
<comment type="similarity">
    <text evidence="1 9">Belongs to the Arg-specific ADP-ribosyltransferase family.</text>
</comment>
<dbReference type="EMBL" id="CAJNOE010000922">
    <property type="protein sequence ID" value="CAF1359234.1"/>
    <property type="molecule type" value="Genomic_DNA"/>
</dbReference>
<dbReference type="PROSITE" id="PS50005">
    <property type="entry name" value="TPR"/>
    <property type="match status" value="4"/>
</dbReference>
<evidence type="ECO:0000313" key="10">
    <source>
        <dbReference type="EMBL" id="CAF1359234.1"/>
    </source>
</evidence>
<evidence type="ECO:0000256" key="3">
    <source>
        <dbReference type="ARBA" id="ARBA00022679"/>
    </source>
</evidence>
<sequence length="552" mass="63791">MDNERAFVVISGSLGQHLVPRIHDTPHLDAIYIFCGDKSRYQGWTQNWTKIKGVHTNIKEICQALQSVVKQSDQDTIAVSFLTADEMASTENLNQLELTFMYTHILKEILLDIEYSRNAIQNLTTYCRNIFTGNSMQLQIINEFEREYRPKKAIWWYTRECFTYKMLNQALRMLDADMIINMGFFLRHIHQHIEHLYKQQVSSYERKRFVVYRGQGLMKSDFEKLQKAKGGLISFNNFLSTSKNEKVSLSFARNASTKPDMVGILFIMSIDPCLQSTPFASIKEESYCKEEDEILFSMHTVFQVGAIIQMDNQNQVYQVELQLTSDDDHQLRTITDRIQEEVGSTTGWRRLGKLLLTIDEFDKAEELYNVLLEQTSDEDEKSLYYGCLGHVKHEQGDCEKAIWYYEQGLDIKQKLLPSNYLLLATSYSNIGSVYNNKGAYATALSFYEKALEIKQKSLPSNHPSLAISYNNISGVYNNMGDYSKALTFYEKELEICHETLSSHHPLLATLYNNIGGVYKDMREYSKALSSYEKALQIRHGSLPSKNIFILKN</sequence>
<protein>
    <recommendedName>
        <fullName evidence="9">NAD(P)(+)--arginine ADP-ribosyltransferase</fullName>
        <ecNumber evidence="9">2.4.2.31</ecNumber>
    </recommendedName>
    <alternativeName>
        <fullName evidence="9">Mono(ADP-ribosyl)transferase</fullName>
    </alternativeName>
</protein>